<evidence type="ECO:0000313" key="1">
    <source>
        <dbReference type="EMBL" id="KAJ8419683.1"/>
    </source>
</evidence>
<keyword evidence="3" id="KW-1185">Reference proteome</keyword>
<name>A0A9Q1GGW7_9CARY</name>
<gene>
    <name evidence="1" type="ORF">Cgig2_007578</name>
    <name evidence="2" type="ORF">Cgig2_020243</name>
</gene>
<evidence type="ECO:0000313" key="2">
    <source>
        <dbReference type="EMBL" id="KAJ8450606.1"/>
    </source>
</evidence>
<comment type="caution">
    <text evidence="1">The sequence shown here is derived from an EMBL/GenBank/DDBJ whole genome shotgun (WGS) entry which is preliminary data.</text>
</comment>
<sequence>MFRRAKASLGRGNVHCALYNSEEMTRIEPNKYDTRKEIANIESVKHQVEDGRCEFQVSIQTSRCVKDTPILDRQPECNGHNNIEHEETSELQQLNTGSFENVPITISSNSQDSISATNLDASRAFEGTNIEVDCGSCSDMDFDGMSKRIVITQRRVACIEDTQAAKLEVEEMLHWGRSSYRA</sequence>
<evidence type="ECO:0000313" key="3">
    <source>
        <dbReference type="Proteomes" id="UP001153076"/>
    </source>
</evidence>
<protein>
    <submittedName>
        <fullName evidence="1">Uncharacterized protein</fullName>
    </submittedName>
</protein>
<dbReference type="Proteomes" id="UP001153076">
    <property type="component" value="Unassembled WGS sequence"/>
</dbReference>
<organism evidence="1 3">
    <name type="scientific">Carnegiea gigantea</name>
    <dbReference type="NCBI Taxonomy" id="171969"/>
    <lineage>
        <taxon>Eukaryota</taxon>
        <taxon>Viridiplantae</taxon>
        <taxon>Streptophyta</taxon>
        <taxon>Embryophyta</taxon>
        <taxon>Tracheophyta</taxon>
        <taxon>Spermatophyta</taxon>
        <taxon>Magnoliopsida</taxon>
        <taxon>eudicotyledons</taxon>
        <taxon>Gunneridae</taxon>
        <taxon>Pentapetalae</taxon>
        <taxon>Caryophyllales</taxon>
        <taxon>Cactineae</taxon>
        <taxon>Cactaceae</taxon>
        <taxon>Cactoideae</taxon>
        <taxon>Echinocereeae</taxon>
        <taxon>Carnegiea</taxon>
    </lineage>
</organism>
<accession>A0A9Q1GGW7</accession>
<dbReference type="AlphaFoldDB" id="A0A9Q1GGW7"/>
<reference evidence="1" key="1">
    <citation type="submission" date="2022-04" db="EMBL/GenBank/DDBJ databases">
        <title>Carnegiea gigantea Genome sequencing and assembly v2.</title>
        <authorList>
            <person name="Copetti D."/>
            <person name="Sanderson M.J."/>
            <person name="Burquez A."/>
            <person name="Wojciechowski M.F."/>
        </authorList>
    </citation>
    <scope>NUCLEOTIDE SEQUENCE</scope>
    <source>
        <strain evidence="1">SGP5-SGP5p</strain>
        <tissue evidence="1">Aerial part</tissue>
    </source>
</reference>
<dbReference type="EMBL" id="JAKOGI010000014">
    <property type="protein sequence ID" value="KAJ8450606.1"/>
    <property type="molecule type" value="Genomic_DNA"/>
</dbReference>
<proteinExistence type="predicted"/>
<dbReference type="EMBL" id="JAKOGI010004610">
    <property type="protein sequence ID" value="KAJ8419683.1"/>
    <property type="molecule type" value="Genomic_DNA"/>
</dbReference>